<sequence length="163" mass="16677">MSQDNTPSDSTSDAPTPESPATDDQASQSLISRHLKPTLSRIPPRVLSLGMGLAFLVVAVGPAAAQSQVGDVYCDTGVATGIDLVFGAVAGLGLPATGFYTGKAGLSYMRAGGNPEKKNDAKEKLVMSGIGFGIVVLALISPTLIDKVGSQMGFGFSDCVKPF</sequence>
<dbReference type="InterPro" id="IPR043993">
    <property type="entry name" value="T4SS_pilin"/>
</dbReference>
<keyword evidence="2" id="KW-1133">Transmembrane helix</keyword>
<accession>A0ABD5UPX2</accession>
<feature type="region of interest" description="Disordered" evidence="1">
    <location>
        <begin position="1"/>
        <end position="34"/>
    </location>
</feature>
<dbReference type="Pfam" id="PF18895">
    <property type="entry name" value="T4SS_pilin"/>
    <property type="match status" value="1"/>
</dbReference>
<dbReference type="Proteomes" id="UP001596333">
    <property type="component" value="Unassembled WGS sequence"/>
</dbReference>
<organism evidence="3 4">
    <name type="scientific">Halorubrum trueperi</name>
    <dbReference type="NCBI Taxonomy" id="2004704"/>
    <lineage>
        <taxon>Archaea</taxon>
        <taxon>Methanobacteriati</taxon>
        <taxon>Methanobacteriota</taxon>
        <taxon>Stenosarchaea group</taxon>
        <taxon>Halobacteria</taxon>
        <taxon>Halobacteriales</taxon>
        <taxon>Haloferacaceae</taxon>
        <taxon>Halorubrum</taxon>
    </lineage>
</organism>
<feature type="compositionally biased region" description="Polar residues" evidence="1">
    <location>
        <begin position="1"/>
        <end position="14"/>
    </location>
</feature>
<gene>
    <name evidence="3" type="ORF">ACFQEY_15135</name>
</gene>
<protein>
    <submittedName>
        <fullName evidence="3">Pilin</fullName>
    </submittedName>
</protein>
<dbReference type="RefSeq" id="WP_379770127.1">
    <property type="nucleotide sequence ID" value="NZ_JBHSXI010000021.1"/>
</dbReference>
<keyword evidence="2" id="KW-0472">Membrane</keyword>
<evidence type="ECO:0000313" key="3">
    <source>
        <dbReference type="EMBL" id="MFC6890331.1"/>
    </source>
</evidence>
<dbReference type="AlphaFoldDB" id="A0ABD5UPX2"/>
<comment type="caution">
    <text evidence="3">The sequence shown here is derived from an EMBL/GenBank/DDBJ whole genome shotgun (WGS) entry which is preliminary data.</text>
</comment>
<evidence type="ECO:0000256" key="2">
    <source>
        <dbReference type="SAM" id="Phobius"/>
    </source>
</evidence>
<keyword evidence="4" id="KW-1185">Reference proteome</keyword>
<reference evidence="3 4" key="1">
    <citation type="journal article" date="2019" name="Int. J. Syst. Evol. Microbiol.">
        <title>The Global Catalogue of Microorganisms (GCM) 10K type strain sequencing project: providing services to taxonomists for standard genome sequencing and annotation.</title>
        <authorList>
            <consortium name="The Broad Institute Genomics Platform"/>
            <consortium name="The Broad Institute Genome Sequencing Center for Infectious Disease"/>
            <person name="Wu L."/>
            <person name="Ma J."/>
        </authorList>
    </citation>
    <scope>NUCLEOTIDE SEQUENCE [LARGE SCALE GENOMIC DNA]</scope>
    <source>
        <strain evidence="3 4">Y73</strain>
    </source>
</reference>
<dbReference type="EMBL" id="JBHSXI010000021">
    <property type="protein sequence ID" value="MFC6890331.1"/>
    <property type="molecule type" value="Genomic_DNA"/>
</dbReference>
<feature type="transmembrane region" description="Helical" evidence="2">
    <location>
        <begin position="77"/>
        <end position="100"/>
    </location>
</feature>
<feature type="transmembrane region" description="Helical" evidence="2">
    <location>
        <begin position="125"/>
        <end position="145"/>
    </location>
</feature>
<keyword evidence="2" id="KW-0812">Transmembrane</keyword>
<proteinExistence type="predicted"/>
<name>A0ABD5UPX2_9EURY</name>
<feature type="transmembrane region" description="Helical" evidence="2">
    <location>
        <begin position="46"/>
        <end position="65"/>
    </location>
</feature>
<evidence type="ECO:0000313" key="4">
    <source>
        <dbReference type="Proteomes" id="UP001596333"/>
    </source>
</evidence>
<feature type="compositionally biased region" description="Polar residues" evidence="1">
    <location>
        <begin position="22"/>
        <end position="31"/>
    </location>
</feature>
<evidence type="ECO:0000256" key="1">
    <source>
        <dbReference type="SAM" id="MobiDB-lite"/>
    </source>
</evidence>